<evidence type="ECO:0000313" key="2">
    <source>
        <dbReference type="Proteomes" id="UP001268819"/>
    </source>
</evidence>
<keyword evidence="2" id="KW-1185">Reference proteome</keyword>
<evidence type="ECO:0000313" key="1">
    <source>
        <dbReference type="EMBL" id="MDR6597560.1"/>
    </source>
</evidence>
<protein>
    <recommendedName>
        <fullName evidence="3">Apea-like HEPN domain-containing protein</fullName>
    </recommendedName>
</protein>
<comment type="caution">
    <text evidence="1">The sequence shown here is derived from an EMBL/GenBank/DDBJ whole genome shotgun (WGS) entry which is preliminary data.</text>
</comment>
<dbReference type="EMBL" id="JAVDSG010000001">
    <property type="protein sequence ID" value="MDR6597560.1"/>
    <property type="molecule type" value="Genomic_DNA"/>
</dbReference>
<dbReference type="Proteomes" id="UP001268819">
    <property type="component" value="Unassembled WGS sequence"/>
</dbReference>
<accession>A0ABU1Q3T8</accession>
<evidence type="ECO:0008006" key="3">
    <source>
        <dbReference type="Google" id="ProtNLM"/>
    </source>
</evidence>
<name>A0ABU1Q3T8_9PSEU</name>
<gene>
    <name evidence="1" type="ORF">J2S66_005944</name>
</gene>
<proteinExistence type="predicted"/>
<organism evidence="1 2">
    <name type="scientific">Saccharothrix longispora</name>
    <dbReference type="NCBI Taxonomy" id="33920"/>
    <lineage>
        <taxon>Bacteria</taxon>
        <taxon>Bacillati</taxon>
        <taxon>Actinomycetota</taxon>
        <taxon>Actinomycetes</taxon>
        <taxon>Pseudonocardiales</taxon>
        <taxon>Pseudonocardiaceae</taxon>
        <taxon>Saccharothrix</taxon>
    </lineage>
</organism>
<sequence>MTKFFAATDAFEREYKSLFDFVGASAAAIWTMRRQVRDYISAHAGVDDKKLEELFLGAPKIGKFNFNYFKDGDWSVQEEAIARTALINVIALYERWIESVDFLVTLGSKGRKVRTNLGHLCDGNPRVEDVDCSIADAQLGVELGKIKSISMTEAFAGNLRSSSGYMGADLRQILVAYRAFKELRNSFMHRSELPDPKLLEHFDQLARENFSPKFARKRRPSFPVVQNGVKSKLLLEHAYFACYVIRSLVQIFDAELAMTKYGEAELVNKLQAVGSKDFGDQRSEASLAASLGRYVAKFGLSAPSKPEALLPLLRDKGLIKANL</sequence>
<dbReference type="RefSeq" id="WP_310310965.1">
    <property type="nucleotide sequence ID" value="NZ_BAAAXB010000001.1"/>
</dbReference>
<reference evidence="1 2" key="1">
    <citation type="submission" date="2023-07" db="EMBL/GenBank/DDBJ databases">
        <title>Sequencing the genomes of 1000 actinobacteria strains.</title>
        <authorList>
            <person name="Klenk H.-P."/>
        </authorList>
    </citation>
    <scope>NUCLEOTIDE SEQUENCE [LARGE SCALE GENOMIC DNA]</scope>
    <source>
        <strain evidence="1 2">DSM 43749</strain>
    </source>
</reference>